<dbReference type="RefSeq" id="WP_369753135.1">
    <property type="nucleotide sequence ID" value="NZ_CP165625.1"/>
</dbReference>
<name>A0AB39W4S8_9FLAO</name>
<keyword evidence="2" id="KW-0808">Transferase</keyword>
<dbReference type="EMBL" id="CP165625">
    <property type="protein sequence ID" value="XDU95669.1"/>
    <property type="molecule type" value="Genomic_DNA"/>
</dbReference>
<dbReference type="InterPro" id="IPR007345">
    <property type="entry name" value="Polysacch_pyruvyl_Trfase"/>
</dbReference>
<feature type="domain" description="Polysaccharide pyruvyl transferase" evidence="1">
    <location>
        <begin position="17"/>
        <end position="252"/>
    </location>
</feature>
<proteinExistence type="predicted"/>
<dbReference type="AlphaFoldDB" id="A0AB39W4S8"/>
<dbReference type="Pfam" id="PF04230">
    <property type="entry name" value="PS_pyruv_trans"/>
    <property type="match status" value="1"/>
</dbReference>
<dbReference type="GO" id="GO:0016740">
    <property type="term" value="F:transferase activity"/>
    <property type="evidence" value="ECO:0007669"/>
    <property type="project" value="UniProtKB-KW"/>
</dbReference>
<evidence type="ECO:0000259" key="1">
    <source>
        <dbReference type="Pfam" id="PF04230"/>
    </source>
</evidence>
<accession>A0AB39W4S8</accession>
<evidence type="ECO:0000313" key="2">
    <source>
        <dbReference type="EMBL" id="XDU95669.1"/>
    </source>
</evidence>
<gene>
    <name evidence="2" type="ORF">AB3G34_00780</name>
</gene>
<organism evidence="2">
    <name type="scientific">Flavobacterium sp. WC2409</name>
    <dbReference type="NCBI Taxonomy" id="3234139"/>
    <lineage>
        <taxon>Bacteria</taxon>
        <taxon>Pseudomonadati</taxon>
        <taxon>Bacteroidota</taxon>
        <taxon>Flavobacteriia</taxon>
        <taxon>Flavobacteriales</taxon>
        <taxon>Flavobacteriaceae</taxon>
        <taxon>Flavobacterium</taxon>
    </lineage>
</organism>
<protein>
    <submittedName>
        <fullName evidence="2">Polysaccharide pyruvyl transferase family protein</fullName>
    </submittedName>
</protein>
<sequence>MKNNKYGLMACSRPLTNIGDFVQAIAAKQFLPHVDKYIDREELNSYSGDDLKMIMNGWYMHNAKNWPPSVNIDPLYVSMHINASVAEGMTTEKSIAHFIKHQPIGCRDKTTERLLKSKGVDAYFSGCLTLTLGKTYKREKVTDDIYIVDPLFHYWSLKSMLKNPRKLLSRLTKGRFTEFILKRNILKNNFSKEILDRAQMINQMMPLTSVDDSFIIADEYLKKLCNAKLVITSRIHCALPCIAMGTPVVFLNGGFEGYNNQFTSRFEGLIDFFNRIDIDTKRNVTRNFDLKGKISLDNLPVNKELYKSFSEELAKKCDDFVAS</sequence>
<reference evidence="2" key="1">
    <citation type="submission" date="2024-07" db="EMBL/GenBank/DDBJ databases">
        <authorList>
            <person name="Biller S.J."/>
        </authorList>
    </citation>
    <scope>NUCLEOTIDE SEQUENCE</scope>
    <source>
        <strain evidence="2">WC2409</strain>
    </source>
</reference>